<gene>
    <name evidence="2" type="ORF">OD750_020290</name>
</gene>
<feature type="signal peptide" evidence="1">
    <location>
        <begin position="1"/>
        <end position="23"/>
    </location>
</feature>
<dbReference type="AlphaFoldDB" id="A0A9X4BJA8"/>
<accession>A0A9X4BJA8</accession>
<dbReference type="PROSITE" id="PS51257">
    <property type="entry name" value="PROKAR_LIPOPROTEIN"/>
    <property type="match status" value="1"/>
</dbReference>
<organism evidence="2 3">
    <name type="scientific">Tahibacter soli</name>
    <dbReference type="NCBI Taxonomy" id="2983605"/>
    <lineage>
        <taxon>Bacteria</taxon>
        <taxon>Pseudomonadati</taxon>
        <taxon>Pseudomonadota</taxon>
        <taxon>Gammaproteobacteria</taxon>
        <taxon>Lysobacterales</taxon>
        <taxon>Rhodanobacteraceae</taxon>
        <taxon>Tahibacter</taxon>
    </lineage>
</organism>
<dbReference type="Proteomes" id="UP001139971">
    <property type="component" value="Unassembled WGS sequence"/>
</dbReference>
<dbReference type="InterPro" id="IPR011250">
    <property type="entry name" value="OMP/PagP_B-barrel"/>
</dbReference>
<dbReference type="PANTHER" id="PTHR36920:SF1">
    <property type="entry name" value="OUTER MEMBRANE PROTEIN W"/>
    <property type="match status" value="1"/>
</dbReference>
<name>A0A9X4BJA8_9GAMM</name>
<dbReference type="EMBL" id="JAOVZO020000019">
    <property type="protein sequence ID" value="MDC8014891.1"/>
    <property type="molecule type" value="Genomic_DNA"/>
</dbReference>
<dbReference type="Gene3D" id="2.40.160.20">
    <property type="match status" value="1"/>
</dbReference>
<reference evidence="2" key="1">
    <citation type="submission" date="2023-02" db="EMBL/GenBank/DDBJ databases">
        <title>Tahibacter soli sp. nov. isolated from soil.</title>
        <authorList>
            <person name="Baek J.H."/>
            <person name="Lee J.K."/>
            <person name="Choi D.G."/>
            <person name="Jeon C.O."/>
        </authorList>
    </citation>
    <scope>NUCLEOTIDE SEQUENCE</scope>
    <source>
        <strain evidence="2">BL</strain>
    </source>
</reference>
<dbReference type="GO" id="GO:0019867">
    <property type="term" value="C:outer membrane"/>
    <property type="evidence" value="ECO:0007669"/>
    <property type="project" value="InterPro"/>
</dbReference>
<dbReference type="InterPro" id="IPR005618">
    <property type="entry name" value="OMPW"/>
</dbReference>
<sequence>MRHHRLVCLVLASAAACGGTVHAAEGDWVLRVGAHNVDPKSNNGRLAGGTLRAEVGSEIRPTFMLEYFLSRNLGFEILAALPFEHEVKLNGVKAADVKHLPPTLSLAWHFNPEGRVSPFLGVGINYTTFFDIHETGPLAGTQLGLKKSWGAAVHAGVDFAIDERWSLMLDARWMDIDTEARVNGVKVGTVNIDPIVYGFAFGYRF</sequence>
<comment type="caution">
    <text evidence="2">The sequence shown here is derived from an EMBL/GenBank/DDBJ whole genome shotgun (WGS) entry which is preliminary data.</text>
</comment>
<keyword evidence="1" id="KW-0732">Signal</keyword>
<dbReference type="SUPFAM" id="SSF56925">
    <property type="entry name" value="OMPA-like"/>
    <property type="match status" value="1"/>
</dbReference>
<dbReference type="GO" id="GO:0055085">
    <property type="term" value="P:transmembrane transport"/>
    <property type="evidence" value="ECO:0007669"/>
    <property type="project" value="TreeGrafter"/>
</dbReference>
<dbReference type="RefSeq" id="WP_263540870.1">
    <property type="nucleotide sequence ID" value="NZ_JAOVZO020000019.1"/>
</dbReference>
<proteinExistence type="predicted"/>
<evidence type="ECO:0000313" key="2">
    <source>
        <dbReference type="EMBL" id="MDC8014891.1"/>
    </source>
</evidence>
<feature type="chain" id="PRO_5040894006" evidence="1">
    <location>
        <begin position="24"/>
        <end position="205"/>
    </location>
</feature>
<dbReference type="Pfam" id="PF03922">
    <property type="entry name" value="OmpW"/>
    <property type="match status" value="1"/>
</dbReference>
<evidence type="ECO:0000313" key="3">
    <source>
        <dbReference type="Proteomes" id="UP001139971"/>
    </source>
</evidence>
<dbReference type="PANTHER" id="PTHR36920">
    <property type="match status" value="1"/>
</dbReference>
<keyword evidence="3" id="KW-1185">Reference proteome</keyword>
<protein>
    <submittedName>
        <fullName evidence="2">Outer membrane beta-barrel protein</fullName>
    </submittedName>
</protein>
<evidence type="ECO:0000256" key="1">
    <source>
        <dbReference type="SAM" id="SignalP"/>
    </source>
</evidence>